<evidence type="ECO:0000256" key="1">
    <source>
        <dbReference type="SAM" id="SignalP"/>
    </source>
</evidence>
<protein>
    <recommendedName>
        <fullName evidence="2">CUB domain-containing protein</fullName>
    </recommendedName>
</protein>
<reference evidence="3 4" key="1">
    <citation type="submission" date="2016-03" db="EMBL/GenBank/DDBJ databases">
        <title>EvidentialGene: Evidence-directed Construction of Genes on Genomes.</title>
        <authorList>
            <person name="Gilbert D.G."/>
            <person name="Choi J.-H."/>
            <person name="Mockaitis K."/>
            <person name="Colbourne J."/>
            <person name="Pfrender M."/>
        </authorList>
    </citation>
    <scope>NUCLEOTIDE SEQUENCE [LARGE SCALE GENOMIC DNA]</scope>
    <source>
        <strain evidence="3 4">Xinb3</strain>
        <tissue evidence="3">Complete organism</tissue>
    </source>
</reference>
<feature type="signal peptide" evidence="1">
    <location>
        <begin position="1"/>
        <end position="23"/>
    </location>
</feature>
<dbReference type="AlphaFoldDB" id="A0A164XXU1"/>
<dbReference type="Pfam" id="PF26080">
    <property type="entry name" value="CUB_animal"/>
    <property type="match status" value="2"/>
</dbReference>
<dbReference type="InterPro" id="IPR058698">
    <property type="entry name" value="CUB_metazoa"/>
</dbReference>
<feature type="domain" description="CUB" evidence="2">
    <location>
        <begin position="455"/>
        <end position="574"/>
    </location>
</feature>
<dbReference type="EMBL" id="LRGB01000944">
    <property type="protein sequence ID" value="KZS14669.1"/>
    <property type="molecule type" value="Genomic_DNA"/>
</dbReference>
<accession>A0A164XXU1</accession>
<comment type="caution">
    <text evidence="3">The sequence shown here is derived from an EMBL/GenBank/DDBJ whole genome shotgun (WGS) entry which is preliminary data.</text>
</comment>
<evidence type="ECO:0000313" key="4">
    <source>
        <dbReference type="Proteomes" id="UP000076858"/>
    </source>
</evidence>
<dbReference type="Proteomes" id="UP000076858">
    <property type="component" value="Unassembled WGS sequence"/>
</dbReference>
<sequence>MMSSFSLMLAAVLLAQISRACDGDNEEQLLTTQDPEVSYAQAYGYTPDTWNALDNQPASAGSPVDDYSNLYEGRARNRQQHVVKTLHSAVNGVQSEGRLALGGLGANLINAGFFNNRFTPANTWRPFATLANRIPVSFNPNFDNMFDMFETCVSPNGDAGICAPGSVCSLFGGRPTGSCSFGKVCCINTINQCGGVVTLNNTYWQNPSTPIDAPSSCSLTVRTDTKLAEQSKKPICQIRLDFISLTIAQPTAGNCVDTFKIGEATTVAPTICGDNSGQHMYLDVPSSAITPSNVQFMFTFAAETASRSWNIKIAMLPCGASYLAPVDCLQYFTAVNGKVRSFNWLDVTSTTTRQLNNLNYNICFRTELISGLKATQMCLSVCPVRNGDAFSITTPTTTPAAVAAAAVVAAQNTLTASLAIQAVAQAAFLTAGAGATAAQVQAVNDANIAVRNDQAVLASAQATSVAANANAATLSGIGTSAFINAVNTATCLYDFLLIGGARDANDVGADRYCGNALNPALIPVAISTQICTPVRPFRITYHTDGTEAAVAAGTNVLPAPADVANTGFCLNYEEK</sequence>
<gene>
    <name evidence="3" type="ORF">APZ42_020005</name>
</gene>
<keyword evidence="4" id="KW-1185">Reference proteome</keyword>
<feature type="chain" id="PRO_5007854518" description="CUB domain-containing protein" evidence="1">
    <location>
        <begin position="24"/>
        <end position="575"/>
    </location>
</feature>
<keyword evidence="1" id="KW-0732">Signal</keyword>
<feature type="domain" description="CUB" evidence="2">
    <location>
        <begin position="325"/>
        <end position="426"/>
    </location>
</feature>
<proteinExistence type="predicted"/>
<dbReference type="PANTHER" id="PTHR33236">
    <property type="entry name" value="INTRAFLAGELLAR TRANSPORT PROTEIN 122 FAMILY PROTEIN-RELATED"/>
    <property type="match status" value="1"/>
</dbReference>
<organism evidence="3 4">
    <name type="scientific">Daphnia magna</name>
    <dbReference type="NCBI Taxonomy" id="35525"/>
    <lineage>
        <taxon>Eukaryota</taxon>
        <taxon>Metazoa</taxon>
        <taxon>Ecdysozoa</taxon>
        <taxon>Arthropoda</taxon>
        <taxon>Crustacea</taxon>
        <taxon>Branchiopoda</taxon>
        <taxon>Diplostraca</taxon>
        <taxon>Cladocera</taxon>
        <taxon>Anomopoda</taxon>
        <taxon>Daphniidae</taxon>
        <taxon>Daphnia</taxon>
    </lineage>
</organism>
<dbReference type="OrthoDB" id="6479909at2759"/>
<name>A0A164XXU1_9CRUS</name>
<evidence type="ECO:0000313" key="3">
    <source>
        <dbReference type="EMBL" id="KZS14669.1"/>
    </source>
</evidence>
<dbReference type="PANTHER" id="PTHR33236:SF5">
    <property type="entry name" value="CUB DOMAIN-CONTAINING PROTEIN"/>
    <property type="match status" value="1"/>
</dbReference>
<evidence type="ECO:0000259" key="2">
    <source>
        <dbReference type="Pfam" id="PF26080"/>
    </source>
</evidence>